<dbReference type="Gene3D" id="3.40.50.2000">
    <property type="entry name" value="Glycogen Phosphorylase B"/>
    <property type="match status" value="2"/>
</dbReference>
<evidence type="ECO:0000259" key="3">
    <source>
        <dbReference type="Pfam" id="PF13439"/>
    </source>
</evidence>
<dbReference type="PANTHER" id="PTHR45947">
    <property type="entry name" value="SULFOQUINOVOSYL TRANSFERASE SQD2"/>
    <property type="match status" value="1"/>
</dbReference>
<evidence type="ECO:0000313" key="4">
    <source>
        <dbReference type="EMBL" id="GLQ30281.1"/>
    </source>
</evidence>
<dbReference type="Pfam" id="PF13439">
    <property type="entry name" value="Glyco_transf_4"/>
    <property type="match status" value="1"/>
</dbReference>
<dbReference type="PANTHER" id="PTHR45947:SF15">
    <property type="entry name" value="TEICHURONIC ACID BIOSYNTHESIS GLYCOSYLTRANSFERASE TUAC-RELATED"/>
    <property type="match status" value="1"/>
</dbReference>
<accession>A0AA37W755</accession>
<protein>
    <recommendedName>
        <fullName evidence="6">Glycosyltransferase</fullName>
    </recommendedName>
</protein>
<dbReference type="AlphaFoldDB" id="A0AA37W755"/>
<reference evidence="4" key="1">
    <citation type="journal article" date="2014" name="Int. J. Syst. Evol. Microbiol.">
        <title>Complete genome sequence of Corynebacterium casei LMG S-19264T (=DSM 44701T), isolated from a smear-ripened cheese.</title>
        <authorList>
            <consortium name="US DOE Joint Genome Institute (JGI-PGF)"/>
            <person name="Walter F."/>
            <person name="Albersmeier A."/>
            <person name="Kalinowski J."/>
            <person name="Ruckert C."/>
        </authorList>
    </citation>
    <scope>NUCLEOTIDE SEQUENCE</scope>
    <source>
        <strain evidence="4">NBRC 110071</strain>
    </source>
</reference>
<keyword evidence="1" id="KW-0472">Membrane</keyword>
<sequence>MVSKRILHIHQDYPDGRVYPCTRAVANLIDAVENETRSIEHFVLSINRTSNPLNISIKKFDQGLSVVYWAIPLPYIYLPVMWLWSLIFLRLLKSSNFDLVHAHKLTTEGLVGEYIARKRGIPYVISVRGGSDSHNINRLPCCRKVFKRIAENAFHIFFVSPWMKNRYPDYFLNESNTKLPNICEYSKSVSNIDNRNNKYISVLSFHQYKRKGILPLIKSISLLRDEGFYVCLDVYGTGNAAYRKVISDYIEELGCQDQIDLKGEVPRDDLVSALKKSKGLLLPAANETFGMVYIEALMAGVPILYHQNTGVDGYFDDNDIGTKVASQDVFEIKDRVKELVLSNEFFSNQVNLLISSNDFDLFYTNNIVKEYLSVVGA</sequence>
<keyword evidence="1" id="KW-1133">Transmembrane helix</keyword>
<evidence type="ECO:0008006" key="6">
    <source>
        <dbReference type="Google" id="ProtNLM"/>
    </source>
</evidence>
<evidence type="ECO:0000313" key="5">
    <source>
        <dbReference type="Proteomes" id="UP001161389"/>
    </source>
</evidence>
<feature type="transmembrane region" description="Helical" evidence="1">
    <location>
        <begin position="66"/>
        <end position="89"/>
    </location>
</feature>
<proteinExistence type="predicted"/>
<keyword evidence="1" id="KW-0812">Transmembrane</keyword>
<dbReference type="GO" id="GO:0016757">
    <property type="term" value="F:glycosyltransferase activity"/>
    <property type="evidence" value="ECO:0007669"/>
    <property type="project" value="InterPro"/>
</dbReference>
<dbReference type="EMBL" id="BSNM01000003">
    <property type="protein sequence ID" value="GLQ30281.1"/>
    <property type="molecule type" value="Genomic_DNA"/>
</dbReference>
<keyword evidence="5" id="KW-1185">Reference proteome</keyword>
<comment type="caution">
    <text evidence="4">The sequence shown here is derived from an EMBL/GenBank/DDBJ whole genome shotgun (WGS) entry which is preliminary data.</text>
</comment>
<dbReference type="RefSeq" id="WP_284378940.1">
    <property type="nucleotide sequence ID" value="NZ_BSNM01000003.1"/>
</dbReference>
<dbReference type="InterPro" id="IPR001296">
    <property type="entry name" value="Glyco_trans_1"/>
</dbReference>
<evidence type="ECO:0000259" key="2">
    <source>
        <dbReference type="Pfam" id="PF00534"/>
    </source>
</evidence>
<gene>
    <name evidence="4" type="ORF">GCM10007876_07590</name>
</gene>
<dbReference type="SUPFAM" id="SSF53756">
    <property type="entry name" value="UDP-Glycosyltransferase/glycogen phosphorylase"/>
    <property type="match status" value="1"/>
</dbReference>
<dbReference type="InterPro" id="IPR050194">
    <property type="entry name" value="Glycosyltransferase_grp1"/>
</dbReference>
<name>A0AA37W755_9GAMM</name>
<dbReference type="Proteomes" id="UP001161389">
    <property type="component" value="Unassembled WGS sequence"/>
</dbReference>
<feature type="domain" description="Glycosyltransferase subfamily 4-like N-terminal" evidence="3">
    <location>
        <begin position="64"/>
        <end position="173"/>
    </location>
</feature>
<evidence type="ECO:0000256" key="1">
    <source>
        <dbReference type="SAM" id="Phobius"/>
    </source>
</evidence>
<reference evidence="4" key="2">
    <citation type="submission" date="2023-01" db="EMBL/GenBank/DDBJ databases">
        <title>Draft genome sequence of Litoribrevibacter albus strain NBRC 110071.</title>
        <authorList>
            <person name="Sun Q."/>
            <person name="Mori K."/>
        </authorList>
    </citation>
    <scope>NUCLEOTIDE SEQUENCE</scope>
    <source>
        <strain evidence="4">NBRC 110071</strain>
    </source>
</reference>
<feature type="domain" description="Glycosyl transferase family 1" evidence="2">
    <location>
        <begin position="195"/>
        <end position="344"/>
    </location>
</feature>
<dbReference type="InterPro" id="IPR028098">
    <property type="entry name" value="Glyco_trans_4-like_N"/>
</dbReference>
<organism evidence="4 5">
    <name type="scientific">Litoribrevibacter albus</name>
    <dbReference type="NCBI Taxonomy" id="1473156"/>
    <lineage>
        <taxon>Bacteria</taxon>
        <taxon>Pseudomonadati</taxon>
        <taxon>Pseudomonadota</taxon>
        <taxon>Gammaproteobacteria</taxon>
        <taxon>Oceanospirillales</taxon>
        <taxon>Oceanospirillaceae</taxon>
        <taxon>Litoribrevibacter</taxon>
    </lineage>
</organism>
<dbReference type="Pfam" id="PF00534">
    <property type="entry name" value="Glycos_transf_1"/>
    <property type="match status" value="1"/>
</dbReference>